<dbReference type="EMBL" id="VWPH01000021">
    <property type="protein sequence ID" value="KAA5825433.1"/>
    <property type="molecule type" value="Genomic_DNA"/>
</dbReference>
<proteinExistence type="predicted"/>
<dbReference type="AlphaFoldDB" id="A0A5M7B7A7"/>
<accession>A0A5M7B7A7</accession>
<sequence length="112" mass="12330">MSENRHAETDEILKKTVGIVRSGLSDTEPADIALKAIADATDHHWQQAQTYATAIDRTLHEFTWGVIPMHTLASESDTRNFDGAVASLNALHEPLHAAAHAYRLPHQNSDAH</sequence>
<dbReference type="OrthoDB" id="10000590at2"/>
<name>A0A5M7B7A7_SACHI</name>
<reference evidence="1 2" key="1">
    <citation type="submission" date="2019-09" db="EMBL/GenBank/DDBJ databases">
        <title>Draft genome sequence of the thermophilic Saccharopolyspora hirsuta VKM Ac-666T.</title>
        <authorList>
            <person name="Lobastova T.G."/>
            <person name="Fokina V."/>
            <person name="Bragin E.Y."/>
            <person name="Shtratnikova V.Y."/>
            <person name="Starodumova I.P."/>
            <person name="Tarlachkov S.V."/>
            <person name="Donova M.V."/>
        </authorList>
    </citation>
    <scope>NUCLEOTIDE SEQUENCE [LARGE SCALE GENOMIC DNA]</scope>
    <source>
        <strain evidence="1 2">VKM Ac-666</strain>
    </source>
</reference>
<protein>
    <submittedName>
        <fullName evidence="1">Uncharacterized protein</fullName>
    </submittedName>
</protein>
<dbReference type="Proteomes" id="UP000323946">
    <property type="component" value="Unassembled WGS sequence"/>
</dbReference>
<comment type="caution">
    <text evidence="1">The sequence shown here is derived from an EMBL/GenBank/DDBJ whole genome shotgun (WGS) entry which is preliminary data.</text>
</comment>
<evidence type="ECO:0000313" key="2">
    <source>
        <dbReference type="Proteomes" id="UP000323946"/>
    </source>
</evidence>
<organism evidence="1 2">
    <name type="scientific">Saccharopolyspora hirsuta</name>
    <dbReference type="NCBI Taxonomy" id="1837"/>
    <lineage>
        <taxon>Bacteria</taxon>
        <taxon>Bacillati</taxon>
        <taxon>Actinomycetota</taxon>
        <taxon>Actinomycetes</taxon>
        <taxon>Pseudonocardiales</taxon>
        <taxon>Pseudonocardiaceae</taxon>
        <taxon>Saccharopolyspora</taxon>
    </lineage>
</organism>
<keyword evidence="2" id="KW-1185">Reference proteome</keyword>
<evidence type="ECO:0000313" key="1">
    <source>
        <dbReference type="EMBL" id="KAA5825433.1"/>
    </source>
</evidence>
<dbReference type="RefSeq" id="WP_150070749.1">
    <property type="nucleotide sequence ID" value="NZ_VWPH01000021.1"/>
</dbReference>
<gene>
    <name evidence="1" type="ORF">F1721_32875</name>
</gene>